<keyword evidence="5 7" id="KW-0472">Membrane</keyword>
<evidence type="ECO:0000256" key="4">
    <source>
        <dbReference type="ARBA" id="ARBA00022989"/>
    </source>
</evidence>
<proteinExistence type="inferred from homology"/>
<dbReference type="STRING" id="78915.A0A4P9XVJ2"/>
<feature type="transmembrane region" description="Helical" evidence="7">
    <location>
        <begin position="452"/>
        <end position="474"/>
    </location>
</feature>
<feature type="transmembrane region" description="Helical" evidence="7">
    <location>
        <begin position="260"/>
        <end position="282"/>
    </location>
</feature>
<dbReference type="GO" id="GO:1990961">
    <property type="term" value="P:xenobiotic detoxification by transmembrane export across the plasma membrane"/>
    <property type="evidence" value="ECO:0007669"/>
    <property type="project" value="InterPro"/>
</dbReference>
<evidence type="ECO:0000256" key="5">
    <source>
        <dbReference type="ARBA" id="ARBA00023136"/>
    </source>
</evidence>
<dbReference type="AlphaFoldDB" id="A0A4P9XVJ2"/>
<dbReference type="Pfam" id="PF01554">
    <property type="entry name" value="MatE"/>
    <property type="match status" value="2"/>
</dbReference>
<gene>
    <name evidence="8" type="ORF">THASP1DRAFT_21988</name>
</gene>
<dbReference type="Proteomes" id="UP000271241">
    <property type="component" value="Unassembled WGS sequence"/>
</dbReference>
<evidence type="ECO:0000256" key="6">
    <source>
        <dbReference type="SAM" id="MobiDB-lite"/>
    </source>
</evidence>
<keyword evidence="4 7" id="KW-1133">Transmembrane helix</keyword>
<dbReference type="GO" id="GO:0015297">
    <property type="term" value="F:antiporter activity"/>
    <property type="evidence" value="ECO:0007669"/>
    <property type="project" value="InterPro"/>
</dbReference>
<accession>A0A4P9XVJ2</accession>
<feature type="region of interest" description="Disordered" evidence="6">
    <location>
        <begin position="1"/>
        <end position="71"/>
    </location>
</feature>
<protein>
    <submittedName>
        <fullName evidence="8">Mate-domain-containing protein</fullName>
    </submittedName>
</protein>
<feature type="transmembrane region" description="Helical" evidence="7">
    <location>
        <begin position="486"/>
        <end position="506"/>
    </location>
</feature>
<dbReference type="InterPro" id="IPR002528">
    <property type="entry name" value="MATE_fam"/>
</dbReference>
<evidence type="ECO:0000313" key="9">
    <source>
        <dbReference type="Proteomes" id="UP000271241"/>
    </source>
</evidence>
<name>A0A4P9XVJ2_9FUNG</name>
<dbReference type="NCBIfam" id="TIGR00797">
    <property type="entry name" value="matE"/>
    <property type="match status" value="1"/>
</dbReference>
<keyword evidence="3 7" id="KW-0812">Transmembrane</keyword>
<dbReference type="GO" id="GO:0016020">
    <property type="term" value="C:membrane"/>
    <property type="evidence" value="ECO:0007669"/>
    <property type="project" value="UniProtKB-SubCell"/>
</dbReference>
<feature type="transmembrane region" description="Helical" evidence="7">
    <location>
        <begin position="372"/>
        <end position="392"/>
    </location>
</feature>
<dbReference type="CDD" id="cd13132">
    <property type="entry name" value="MATE_eukaryotic"/>
    <property type="match status" value="1"/>
</dbReference>
<dbReference type="InterPro" id="IPR045069">
    <property type="entry name" value="MATE_euk"/>
</dbReference>
<evidence type="ECO:0000256" key="3">
    <source>
        <dbReference type="ARBA" id="ARBA00022692"/>
    </source>
</evidence>
<dbReference type="OrthoDB" id="2126698at2759"/>
<dbReference type="PANTHER" id="PTHR11206">
    <property type="entry name" value="MULTIDRUG RESISTANCE PROTEIN"/>
    <property type="match status" value="1"/>
</dbReference>
<dbReference type="GO" id="GO:0042910">
    <property type="term" value="F:xenobiotic transmembrane transporter activity"/>
    <property type="evidence" value="ECO:0007669"/>
    <property type="project" value="InterPro"/>
</dbReference>
<dbReference type="EMBL" id="KZ992460">
    <property type="protein sequence ID" value="RKP10297.1"/>
    <property type="molecule type" value="Genomic_DNA"/>
</dbReference>
<feature type="transmembrane region" description="Helical" evidence="7">
    <location>
        <begin position="189"/>
        <end position="211"/>
    </location>
</feature>
<keyword evidence="9" id="KW-1185">Reference proteome</keyword>
<evidence type="ECO:0000256" key="7">
    <source>
        <dbReference type="SAM" id="Phobius"/>
    </source>
</evidence>
<feature type="transmembrane region" description="Helical" evidence="7">
    <location>
        <begin position="231"/>
        <end position="248"/>
    </location>
</feature>
<feature type="transmembrane region" description="Helical" evidence="7">
    <location>
        <begin position="512"/>
        <end position="533"/>
    </location>
</feature>
<feature type="transmembrane region" description="Helical" evidence="7">
    <location>
        <begin position="334"/>
        <end position="352"/>
    </location>
</feature>
<feature type="transmembrane region" description="Helical" evidence="7">
    <location>
        <begin position="294"/>
        <end position="314"/>
    </location>
</feature>
<organism evidence="8 9">
    <name type="scientific">Thamnocephalis sphaerospora</name>
    <dbReference type="NCBI Taxonomy" id="78915"/>
    <lineage>
        <taxon>Eukaryota</taxon>
        <taxon>Fungi</taxon>
        <taxon>Fungi incertae sedis</taxon>
        <taxon>Zoopagomycota</taxon>
        <taxon>Zoopagomycotina</taxon>
        <taxon>Zoopagomycetes</taxon>
        <taxon>Zoopagales</taxon>
        <taxon>Sigmoideomycetaceae</taxon>
        <taxon>Thamnocephalis</taxon>
    </lineage>
</organism>
<evidence type="ECO:0000256" key="2">
    <source>
        <dbReference type="ARBA" id="ARBA00010199"/>
    </source>
</evidence>
<evidence type="ECO:0000313" key="8">
    <source>
        <dbReference type="EMBL" id="RKP10297.1"/>
    </source>
</evidence>
<feature type="transmembrane region" description="Helical" evidence="7">
    <location>
        <begin position="148"/>
        <end position="169"/>
    </location>
</feature>
<feature type="transmembrane region" description="Helical" evidence="7">
    <location>
        <begin position="412"/>
        <end position="432"/>
    </location>
</feature>
<evidence type="ECO:0000256" key="1">
    <source>
        <dbReference type="ARBA" id="ARBA00004141"/>
    </source>
</evidence>
<sequence>MSSPQLPPGTHVPVLVGSLPGRQQSSQFLPPPPPPEDVAEANNHYRRPRPVMATGYGTSDAALPPTGQTGKLPHEALTEHSALLGHADTHGDLSAEEAGSTRRLLKELGSLSRLASPVVMAFLLQKSIDITSVFSLGHLGAQELAASALGTMFIAVTGWSVALGMATALDTLASQAYTASPDPRMLGIYLQRAILVLMLMAVPIAGLWWYADSVLVMLGQEPELSALSGLFIRWSMFSLVPYVGFECIKRYLQAQGIMHAGTYILMITSPLNVLTNYLLVWWPPISLGFIGAPIATSCTHWLNLLLGVLFVRYVDGSRCWGGWSREALRDWGPFIRLGLAGVAFVCGEWWAFEVVALAAGYLGTVPLAAQSIILTTASFTYMIPAGVSIAACNRIGNELGLRHANRAKLAAYSALLLALIISTFNTTFLILLKDRWGYLFNSDPEVVALVGTLLPIAALFQVGDVFGGVGGGILRGIGQQHIGAYLTIVSYYFISLPLGLYLTFSLDMGLAGLWWGLCLALFIVAIGEVRVIMRADWQEEVERCATRISGDASATVYDEEAYIA</sequence>
<reference evidence="9" key="1">
    <citation type="journal article" date="2018" name="Nat. Microbiol.">
        <title>Leveraging single-cell genomics to expand the fungal tree of life.</title>
        <authorList>
            <person name="Ahrendt S.R."/>
            <person name="Quandt C.A."/>
            <person name="Ciobanu D."/>
            <person name="Clum A."/>
            <person name="Salamov A."/>
            <person name="Andreopoulos B."/>
            <person name="Cheng J.F."/>
            <person name="Woyke T."/>
            <person name="Pelin A."/>
            <person name="Henrissat B."/>
            <person name="Reynolds N.K."/>
            <person name="Benny G.L."/>
            <person name="Smith M.E."/>
            <person name="James T.Y."/>
            <person name="Grigoriev I.V."/>
        </authorList>
    </citation>
    <scope>NUCLEOTIDE SEQUENCE [LARGE SCALE GENOMIC DNA]</scope>
    <source>
        <strain evidence="9">RSA 1356</strain>
    </source>
</reference>
<comment type="subcellular location">
    <subcellularLocation>
        <location evidence="1">Membrane</location>
        <topology evidence="1">Multi-pass membrane protein</topology>
    </subcellularLocation>
</comment>
<comment type="similarity">
    <text evidence="2">Belongs to the multi antimicrobial extrusion (MATE) (TC 2.A.66.1) family.</text>
</comment>